<dbReference type="Proteomes" id="UP000318582">
    <property type="component" value="Unassembled WGS sequence"/>
</dbReference>
<name>A0A507EHJ8_9FUNG</name>
<feature type="domain" description="Phospholipid/glycerol acyltransferase" evidence="1">
    <location>
        <begin position="75"/>
        <end position="192"/>
    </location>
</feature>
<reference evidence="2 3" key="1">
    <citation type="journal article" date="2019" name="Sci. Rep.">
        <title>Comparative genomics of chytrid fungi reveal insights into the obligate biotrophic and pathogenic lifestyle of Synchytrium endobioticum.</title>
        <authorList>
            <person name="van de Vossenberg B.T.L.H."/>
            <person name="Warris S."/>
            <person name="Nguyen H.D.T."/>
            <person name="van Gent-Pelzer M.P.E."/>
            <person name="Joly D.L."/>
            <person name="van de Geest H.C."/>
            <person name="Bonants P.J.M."/>
            <person name="Smith D.S."/>
            <person name="Levesque C.A."/>
            <person name="van der Lee T.A.J."/>
        </authorList>
    </citation>
    <scope>NUCLEOTIDE SEQUENCE [LARGE SCALE GENOMIC DNA]</scope>
    <source>
        <strain evidence="2 3">CBS 809.83</strain>
    </source>
</reference>
<dbReference type="InterPro" id="IPR002123">
    <property type="entry name" value="Plipid/glycerol_acylTrfase"/>
</dbReference>
<organism evidence="2 3">
    <name type="scientific">Powellomyces hirtus</name>
    <dbReference type="NCBI Taxonomy" id="109895"/>
    <lineage>
        <taxon>Eukaryota</taxon>
        <taxon>Fungi</taxon>
        <taxon>Fungi incertae sedis</taxon>
        <taxon>Chytridiomycota</taxon>
        <taxon>Chytridiomycota incertae sedis</taxon>
        <taxon>Chytridiomycetes</taxon>
        <taxon>Spizellomycetales</taxon>
        <taxon>Powellomycetaceae</taxon>
        <taxon>Powellomyces</taxon>
    </lineage>
</organism>
<evidence type="ECO:0000259" key="1">
    <source>
        <dbReference type="SMART" id="SM00563"/>
    </source>
</evidence>
<gene>
    <name evidence="2" type="ORF">PhCBS80983_g00142</name>
</gene>
<evidence type="ECO:0000313" key="3">
    <source>
        <dbReference type="Proteomes" id="UP000318582"/>
    </source>
</evidence>
<comment type="caution">
    <text evidence="2">The sequence shown here is derived from an EMBL/GenBank/DDBJ whole genome shotgun (WGS) entry which is preliminary data.</text>
</comment>
<dbReference type="PANTHER" id="PTHR22753">
    <property type="entry name" value="TRANSMEMBRANE PROTEIN 68"/>
    <property type="match status" value="1"/>
</dbReference>
<dbReference type="SUPFAM" id="SSF69593">
    <property type="entry name" value="Glycerol-3-phosphate (1)-acyltransferase"/>
    <property type="match status" value="1"/>
</dbReference>
<protein>
    <recommendedName>
        <fullName evidence="1">Phospholipid/glycerol acyltransferase domain-containing protein</fullName>
    </recommendedName>
</protein>
<evidence type="ECO:0000313" key="2">
    <source>
        <dbReference type="EMBL" id="TPX62875.1"/>
    </source>
</evidence>
<dbReference type="AlphaFoldDB" id="A0A507EHJ8"/>
<dbReference type="STRING" id="109895.A0A507EHJ8"/>
<dbReference type="GO" id="GO:0016020">
    <property type="term" value="C:membrane"/>
    <property type="evidence" value="ECO:0007669"/>
    <property type="project" value="TreeGrafter"/>
</dbReference>
<dbReference type="PANTHER" id="PTHR22753:SF14">
    <property type="entry name" value="MONOACYLGLYCEROL_DIACYLGLYCEROL O-ACYLTRANSFERASE"/>
    <property type="match status" value="1"/>
</dbReference>
<proteinExistence type="predicted"/>
<dbReference type="GO" id="GO:0016746">
    <property type="term" value="F:acyltransferase activity"/>
    <property type="evidence" value="ECO:0007669"/>
    <property type="project" value="InterPro"/>
</dbReference>
<dbReference type="SMART" id="SM00563">
    <property type="entry name" value="PlsC"/>
    <property type="match status" value="1"/>
</dbReference>
<sequence length="312" mass="35499">MSASILDLVFAVLHWPVHAVIYLETIRRARLRRRIDTWTQPPHWFLRPLACLFLTILPVKYQTVASKTHLAQDRLLFVVNHQALALELPSVLLTIYLATGRLPRGIMDRIHPKIPLWADLLVFFGGIEGDVGSVSAAMRRSQPLVVFPGGHHEVYRKKADPRYSLYWRNRSGFARLAVEHGYGIVPVSGIGISDMLETAADIPFPNLILRHVLRDDRDPMTVPLCYPKSYETQYMRFGNIIPTGHLSGESNNGDEVWKIREQARNDVLSGLNVMIEYRRSDAQDRAAAHGLWQRIKDLCHGNNQAFVRTIVA</sequence>
<keyword evidence="3" id="KW-1185">Reference proteome</keyword>
<accession>A0A507EHJ8</accession>
<dbReference type="EMBL" id="QEAQ01000001">
    <property type="protein sequence ID" value="TPX62875.1"/>
    <property type="molecule type" value="Genomic_DNA"/>
</dbReference>